<reference evidence="2" key="1">
    <citation type="submission" date="2016-07" db="EMBL/GenBank/DDBJ databases">
        <title>Frankia sp. NRRL B-16219 Genome sequencing.</title>
        <authorList>
            <person name="Ghodhbane-Gtari F."/>
            <person name="Swanson E."/>
            <person name="Gueddou A."/>
            <person name="Louati M."/>
            <person name="Nouioui I."/>
            <person name="Hezbri K."/>
            <person name="Abebe-Akele F."/>
            <person name="Simpson S."/>
            <person name="Morris K."/>
            <person name="Thomas K."/>
            <person name="Gtari M."/>
            <person name="Tisa L.S."/>
        </authorList>
    </citation>
    <scope>NUCLEOTIDE SEQUENCE [LARGE SCALE GENOMIC DNA]</scope>
    <source>
        <strain evidence="2">NRRL B-16219</strain>
    </source>
</reference>
<evidence type="ECO:0000313" key="2">
    <source>
        <dbReference type="Proteomes" id="UP000179769"/>
    </source>
</evidence>
<dbReference type="Gene3D" id="3.40.50.1240">
    <property type="entry name" value="Phosphoglycerate mutase-like"/>
    <property type="match status" value="1"/>
</dbReference>
<protein>
    <submittedName>
        <fullName evidence="1">Phosphoglycerate mutase</fullName>
    </submittedName>
</protein>
<name>A0A1S1Q6S3_9ACTN</name>
<keyword evidence="2" id="KW-1185">Reference proteome</keyword>
<proteinExistence type="predicted"/>
<dbReference type="Pfam" id="PF00300">
    <property type="entry name" value="His_Phos_1"/>
    <property type="match status" value="1"/>
</dbReference>
<evidence type="ECO:0000313" key="1">
    <source>
        <dbReference type="EMBL" id="OHV27904.1"/>
    </source>
</evidence>
<accession>A0A1S1Q6S3</accession>
<gene>
    <name evidence="1" type="ORF">BBK14_18975</name>
</gene>
<dbReference type="SMART" id="SM00855">
    <property type="entry name" value="PGAM"/>
    <property type="match status" value="1"/>
</dbReference>
<dbReference type="InterPro" id="IPR029033">
    <property type="entry name" value="His_PPase_superfam"/>
</dbReference>
<dbReference type="InterPro" id="IPR013078">
    <property type="entry name" value="His_Pase_superF_clade-1"/>
</dbReference>
<dbReference type="CDD" id="cd07067">
    <property type="entry name" value="HP_PGM_like"/>
    <property type="match status" value="1"/>
</dbReference>
<dbReference type="Proteomes" id="UP000179769">
    <property type="component" value="Unassembled WGS sequence"/>
</dbReference>
<organism evidence="1 2">
    <name type="scientific">Parafrankia soli</name>
    <dbReference type="NCBI Taxonomy" id="2599596"/>
    <lineage>
        <taxon>Bacteria</taxon>
        <taxon>Bacillati</taxon>
        <taxon>Actinomycetota</taxon>
        <taxon>Actinomycetes</taxon>
        <taxon>Frankiales</taxon>
        <taxon>Frankiaceae</taxon>
        <taxon>Parafrankia</taxon>
    </lineage>
</organism>
<comment type="caution">
    <text evidence="1">The sequence shown here is derived from an EMBL/GenBank/DDBJ whole genome shotgun (WGS) entry which is preliminary data.</text>
</comment>
<dbReference type="SUPFAM" id="SSF53254">
    <property type="entry name" value="Phosphoglycerate mutase-like"/>
    <property type="match status" value="1"/>
</dbReference>
<dbReference type="AlphaFoldDB" id="A0A1S1Q6S3"/>
<dbReference type="EMBL" id="MAXA01000216">
    <property type="protein sequence ID" value="OHV27904.1"/>
    <property type="molecule type" value="Genomic_DNA"/>
</dbReference>
<sequence>MVIVRHALALPKNGWTGVDAARPLTARGIRQAKAFAGVVVRDLPVRRVLTSPALRCEQTVAPLAVDRALPLRRCAVLGVEGSTESLLDLLASDEAEDSVLCTHGERIRDLFQAWQARGWHGWPSADGRTRKGDGWLLRGHPPLGVTVEYLATPEQRGQDR</sequence>